<dbReference type="Gene3D" id="1.10.630.10">
    <property type="entry name" value="Cytochrome P450"/>
    <property type="match status" value="1"/>
</dbReference>
<dbReference type="OrthoDB" id="4009958at2"/>
<evidence type="ECO:0000256" key="1">
    <source>
        <dbReference type="ARBA" id="ARBA00010617"/>
    </source>
</evidence>
<name>A0A1Z2LCJ6_9ACTN</name>
<feature type="region of interest" description="Disordered" evidence="7">
    <location>
        <begin position="68"/>
        <end position="88"/>
    </location>
</feature>
<evidence type="ECO:0000256" key="6">
    <source>
        <dbReference type="ARBA" id="ARBA00023033"/>
    </source>
</evidence>
<dbReference type="EMBL" id="CP021744">
    <property type="protein sequence ID" value="ARZ72024.1"/>
    <property type="molecule type" value="Genomic_DNA"/>
</dbReference>
<gene>
    <name evidence="8" type="ORF">SMD11_6448</name>
</gene>
<comment type="similarity">
    <text evidence="1">Belongs to the cytochrome P450 family.</text>
</comment>
<dbReference type="FunFam" id="1.10.630.10:FF:000018">
    <property type="entry name" value="Cytochrome P450 monooxygenase"/>
    <property type="match status" value="1"/>
</dbReference>
<keyword evidence="6" id="KW-0503">Monooxygenase</keyword>
<protein>
    <submittedName>
        <fullName evidence="8">Cytochrome P450</fullName>
    </submittedName>
</protein>
<dbReference type="GO" id="GO:0004497">
    <property type="term" value="F:monooxygenase activity"/>
    <property type="evidence" value="ECO:0007669"/>
    <property type="project" value="UniProtKB-KW"/>
</dbReference>
<evidence type="ECO:0000313" key="8">
    <source>
        <dbReference type="EMBL" id="ARZ72024.1"/>
    </source>
</evidence>
<proteinExistence type="inferred from homology"/>
<accession>A0A1Z2LCJ6</accession>
<dbReference type="PANTHER" id="PTHR46696:SF1">
    <property type="entry name" value="CYTOCHROME P450 YJIB-RELATED"/>
    <property type="match status" value="1"/>
</dbReference>
<evidence type="ECO:0000256" key="2">
    <source>
        <dbReference type="ARBA" id="ARBA00022617"/>
    </source>
</evidence>
<dbReference type="KEGG" id="salj:SMD11_6448"/>
<dbReference type="Proteomes" id="UP000195755">
    <property type="component" value="Chromosome"/>
</dbReference>
<evidence type="ECO:0000313" key="9">
    <source>
        <dbReference type="Proteomes" id="UP000195755"/>
    </source>
</evidence>
<evidence type="ECO:0000256" key="3">
    <source>
        <dbReference type="ARBA" id="ARBA00022723"/>
    </source>
</evidence>
<dbReference type="GO" id="GO:0005506">
    <property type="term" value="F:iron ion binding"/>
    <property type="evidence" value="ECO:0007669"/>
    <property type="project" value="InterPro"/>
</dbReference>
<reference evidence="8 9" key="1">
    <citation type="submission" date="2017-06" db="EMBL/GenBank/DDBJ databases">
        <title>Streptomyces albireticuli Genome sequencing and assembly.</title>
        <authorList>
            <person name="Wang Y."/>
            <person name="Du B."/>
            <person name="Ding Y."/>
            <person name="Liu H."/>
            <person name="Hou Q."/>
            <person name="Liu K."/>
            <person name="Yao L."/>
            <person name="Wang C."/>
        </authorList>
    </citation>
    <scope>NUCLEOTIDE SEQUENCE [LARGE SCALE GENOMIC DNA]</scope>
    <source>
        <strain evidence="8 9">MDJK11</strain>
    </source>
</reference>
<keyword evidence="5" id="KW-0408">Iron</keyword>
<keyword evidence="2" id="KW-0349">Heme</keyword>
<evidence type="ECO:0000256" key="5">
    <source>
        <dbReference type="ARBA" id="ARBA00023004"/>
    </source>
</evidence>
<dbReference type="PANTHER" id="PTHR46696">
    <property type="entry name" value="P450, PUTATIVE (EUROFUNG)-RELATED"/>
    <property type="match status" value="1"/>
</dbReference>
<dbReference type="GO" id="GO:0016705">
    <property type="term" value="F:oxidoreductase activity, acting on paired donors, with incorporation or reduction of molecular oxygen"/>
    <property type="evidence" value="ECO:0007669"/>
    <property type="project" value="InterPro"/>
</dbReference>
<dbReference type="Pfam" id="PF00067">
    <property type="entry name" value="p450"/>
    <property type="match status" value="1"/>
</dbReference>
<evidence type="ECO:0000256" key="7">
    <source>
        <dbReference type="SAM" id="MobiDB-lite"/>
    </source>
</evidence>
<dbReference type="AlphaFoldDB" id="A0A1Z2LCJ6"/>
<organism evidence="8 9">
    <name type="scientific">Streptomyces albireticuli</name>
    <dbReference type="NCBI Taxonomy" id="1940"/>
    <lineage>
        <taxon>Bacteria</taxon>
        <taxon>Bacillati</taxon>
        <taxon>Actinomycetota</taxon>
        <taxon>Actinomycetes</taxon>
        <taxon>Kitasatosporales</taxon>
        <taxon>Streptomycetaceae</taxon>
        <taxon>Streptomyces</taxon>
    </lineage>
</organism>
<dbReference type="InterPro" id="IPR036396">
    <property type="entry name" value="Cyt_P450_sf"/>
</dbReference>
<sequence>MSPDRTVAPPPEIFTPAFFQNSHPVLDALRAQAPATLVTGVSGSRLWLVPRYEAARTLLASPAVRKDEWKRPDRRERHTVRSERRRETSARIRANMIGADPPDPQRLRHSTQQALSRGPVEAMRRRVEVFADDTLGALRGSGPVEFRARIAYPFAIAVIGELLGLRDDEQAAFPAWFEPLMCRRSSPGDQKSSQFIADFGERLVDRGRAQPVRGLLSTLGSRRAGRRALSRHELASAAFLLLIAGVETANALTNGVYALLRHPGQYDALLADRGLLRGAVEECLRHEGPFRAVGPRHTAEPVDLGEGVTIPAGEFLLIAVGAANRDPRRFPDPHRFDITRTDHQHLAMGHGTHRCIGSLLAYAQMEVLFGRLLDRFPRMRLAVPAEKVRRQQSMTMNWLEDLPVLLR</sequence>
<dbReference type="InterPro" id="IPR001128">
    <property type="entry name" value="Cyt_P450"/>
</dbReference>
<dbReference type="InterPro" id="IPR002397">
    <property type="entry name" value="Cyt_P450_B"/>
</dbReference>
<dbReference type="GO" id="GO:0020037">
    <property type="term" value="F:heme binding"/>
    <property type="evidence" value="ECO:0007669"/>
    <property type="project" value="InterPro"/>
</dbReference>
<keyword evidence="3" id="KW-0479">Metal-binding</keyword>
<evidence type="ECO:0000256" key="4">
    <source>
        <dbReference type="ARBA" id="ARBA00023002"/>
    </source>
</evidence>
<dbReference type="PRINTS" id="PR00359">
    <property type="entry name" value="BP450"/>
</dbReference>
<dbReference type="RefSeq" id="WP_087929717.1">
    <property type="nucleotide sequence ID" value="NZ_CP021744.1"/>
</dbReference>
<dbReference type="SUPFAM" id="SSF48264">
    <property type="entry name" value="Cytochrome P450"/>
    <property type="match status" value="1"/>
</dbReference>
<keyword evidence="4" id="KW-0560">Oxidoreductase</keyword>